<reference evidence="11" key="1">
    <citation type="journal article" date="2017" name="Hereditas">
        <title>The complete mitogenome of Orcula dolium (Draparnaud, 1801); ultra-deep sequencing from a single long-range PCR using the Ion-Torrent PGM.</title>
        <authorList>
            <person name="Groenenberg D.S.J."/>
            <person name="Harl J."/>
            <person name="Duijm E."/>
            <person name="Gittenberger E."/>
        </authorList>
    </citation>
    <scope>NUCLEOTIDE SEQUENCE</scope>
</reference>
<feature type="transmembrane region" description="Helical" evidence="9">
    <location>
        <begin position="233"/>
        <end position="257"/>
    </location>
</feature>
<dbReference type="FunFam" id="1.20.120.80:FF:000002">
    <property type="entry name" value="Cytochrome c oxidase subunit 3"/>
    <property type="match status" value="1"/>
</dbReference>
<dbReference type="PANTHER" id="PTHR11403:SF7">
    <property type="entry name" value="CYTOCHROME C OXIDASE SUBUNIT 3"/>
    <property type="match status" value="1"/>
</dbReference>
<keyword evidence="6 9" id="KW-1133">Transmembrane helix</keyword>
<evidence type="ECO:0000256" key="8">
    <source>
        <dbReference type="RuleBase" id="RU003375"/>
    </source>
</evidence>
<dbReference type="GO" id="GO:0016020">
    <property type="term" value="C:membrane"/>
    <property type="evidence" value="ECO:0007669"/>
    <property type="project" value="UniProtKB-SubCell"/>
</dbReference>
<proteinExistence type="inferred from homology"/>
<feature type="transmembrane region" description="Helical" evidence="9">
    <location>
        <begin position="12"/>
        <end position="33"/>
    </location>
</feature>
<dbReference type="SUPFAM" id="SSF81452">
    <property type="entry name" value="Cytochrome c oxidase subunit III-like"/>
    <property type="match status" value="1"/>
</dbReference>
<dbReference type="AlphaFoldDB" id="A0A1W5ICB7"/>
<evidence type="ECO:0000256" key="6">
    <source>
        <dbReference type="ARBA" id="ARBA00022989"/>
    </source>
</evidence>
<feature type="transmembrane region" description="Helical" evidence="9">
    <location>
        <begin position="39"/>
        <end position="56"/>
    </location>
</feature>
<dbReference type="InterPro" id="IPR033945">
    <property type="entry name" value="Cyt_c_oxase_su3_dom"/>
</dbReference>
<evidence type="ECO:0000313" key="11">
    <source>
        <dbReference type="EMBL" id="AIR76270.1"/>
    </source>
</evidence>
<keyword evidence="4 8" id="KW-0812">Transmembrane</keyword>
<evidence type="ECO:0000259" key="10">
    <source>
        <dbReference type="PROSITE" id="PS50253"/>
    </source>
</evidence>
<keyword evidence="8 11" id="KW-0496">Mitochondrion</keyword>
<geneLocation type="mitochondrion" evidence="11"/>
<dbReference type="Gene3D" id="1.20.120.80">
    <property type="entry name" value="Cytochrome c oxidase, subunit III, four-helix bundle"/>
    <property type="match status" value="1"/>
</dbReference>
<dbReference type="PANTHER" id="PTHR11403">
    <property type="entry name" value="CYTOCHROME C OXIDASE SUBUNIT III"/>
    <property type="match status" value="1"/>
</dbReference>
<evidence type="ECO:0000256" key="9">
    <source>
        <dbReference type="SAM" id="Phobius"/>
    </source>
</evidence>
<feature type="transmembrane region" description="Helical" evidence="9">
    <location>
        <begin position="157"/>
        <end position="176"/>
    </location>
</feature>
<dbReference type="Gene3D" id="1.10.287.70">
    <property type="match status" value="1"/>
</dbReference>
<comment type="subcellular location">
    <subcellularLocation>
        <location evidence="1">Membrane</location>
        <topology evidence="1">Multi-pass membrane protein</topology>
    </subcellularLocation>
</comment>
<feature type="transmembrane region" description="Helical" evidence="9">
    <location>
        <begin position="77"/>
        <end position="99"/>
    </location>
</feature>
<feature type="domain" description="Heme-copper oxidase subunit III family profile" evidence="10">
    <location>
        <begin position="2"/>
        <end position="259"/>
    </location>
</feature>
<evidence type="ECO:0000256" key="5">
    <source>
        <dbReference type="ARBA" id="ARBA00022967"/>
    </source>
</evidence>
<protein>
    <recommendedName>
        <fullName evidence="3 8">Cytochrome c oxidase subunit 3</fullName>
    </recommendedName>
</protein>
<name>A0A1W5ICB7_9EUPU</name>
<sequence length="293" mass="33366">MHKTPFHLVEFSPWPLLVSGAISCLPLGLIYYLRIGTSTLLVYGALLTAFVAYLWWRDIVRESTYQGHHTSFVVKGLKLGVMLFILSEVCFFFAFFWAYFHSSLAPSVEIGSVWPPVGIQTLATFQVPLLNTSVLLLSGVSVTWAHHALEEGKYKSAVSGLMVTSLLGIYFLFLQYGEYMETTFTIADSVYGSTFFVATGFHGLHVAVGATFLIVCTWRLILYHFNTTHHVGFLAAAWYWHFVDVVWLFLYISIYWWGSCCYNLNMKYWFCKSNTNNFLTASSLLLKDKMNMS</sequence>
<dbReference type="GeneID" id="32887297"/>
<organism evidence="11">
    <name type="scientific">Orcula dolium</name>
    <dbReference type="NCBI Taxonomy" id="1331962"/>
    <lineage>
        <taxon>Eukaryota</taxon>
        <taxon>Metazoa</taxon>
        <taxon>Spiralia</taxon>
        <taxon>Lophotrochozoa</taxon>
        <taxon>Mollusca</taxon>
        <taxon>Gastropoda</taxon>
        <taxon>Heterobranchia</taxon>
        <taxon>Euthyneura</taxon>
        <taxon>Panpulmonata</taxon>
        <taxon>Eupulmonata</taxon>
        <taxon>Stylommatophora</taxon>
        <taxon>Orthurethra</taxon>
        <taxon>Orculidae</taxon>
        <taxon>Orcula</taxon>
    </lineage>
</organism>
<feature type="transmembrane region" description="Helical" evidence="9">
    <location>
        <begin position="119"/>
        <end position="145"/>
    </location>
</feature>
<keyword evidence="5" id="KW-1278">Translocase</keyword>
<keyword evidence="7 9" id="KW-0472">Membrane</keyword>
<dbReference type="CDD" id="cd01665">
    <property type="entry name" value="Cyt_c_Oxidase_III"/>
    <property type="match status" value="1"/>
</dbReference>
<comment type="similarity">
    <text evidence="2 8">Belongs to the cytochrome c oxidase subunit 3 family.</text>
</comment>
<evidence type="ECO:0000256" key="1">
    <source>
        <dbReference type="ARBA" id="ARBA00004141"/>
    </source>
</evidence>
<accession>A0A1W5ICB7</accession>
<dbReference type="GO" id="GO:0006123">
    <property type="term" value="P:mitochondrial electron transport, cytochrome c to oxygen"/>
    <property type="evidence" value="ECO:0007669"/>
    <property type="project" value="TreeGrafter"/>
</dbReference>
<comment type="function">
    <text evidence="8">Component of the cytochrome c oxidase, the last enzyme in the mitochondrial electron transport chain which drives oxidative phosphorylation. The respiratory chain contains 3 multisubunit complexes succinate dehydrogenase (complex II, CII), ubiquinol-cytochrome c oxidoreductase (cytochrome b-c1 complex, complex III, CIII) and cytochrome c oxidase (complex IV, CIV), that cooperate to transfer electrons derived from NADH and succinate to molecular oxygen, creating an electrochemical gradient over the inner membrane that drives transmembrane transport and the ATP synthase. Cytochrome c oxidase is the component of the respiratory chain that catalyzes the reduction of oxygen to water. Electrons originating from reduced cytochrome c in the intermembrane space (IMS) are transferred via the dinuclear copper A center (CU(A)) of subunit 2 and heme A of subunit 1 to the active site in subunit 1, a binuclear center (BNC) formed by heme A3 and copper B (CU(B)). The BNC reduces molecular oxygen to 2 water molecules using 4 electrons from cytochrome c in the IMS and 4 protons from the mitochondrial matrix.</text>
</comment>
<evidence type="ECO:0000256" key="4">
    <source>
        <dbReference type="ARBA" id="ARBA00022692"/>
    </source>
</evidence>
<dbReference type="RefSeq" id="YP_009370146.1">
    <property type="nucleotide sequence ID" value="NC_034782.1"/>
</dbReference>
<dbReference type="InterPro" id="IPR024791">
    <property type="entry name" value="Cyt_c/ubiquinol_Oxase_su3"/>
</dbReference>
<dbReference type="GO" id="GO:0005739">
    <property type="term" value="C:mitochondrion"/>
    <property type="evidence" value="ECO:0007669"/>
    <property type="project" value="TreeGrafter"/>
</dbReference>
<dbReference type="GO" id="GO:0004129">
    <property type="term" value="F:cytochrome-c oxidase activity"/>
    <property type="evidence" value="ECO:0007669"/>
    <property type="project" value="InterPro"/>
</dbReference>
<dbReference type="EMBL" id="KJ867421">
    <property type="protein sequence ID" value="AIR76270.1"/>
    <property type="molecule type" value="Genomic_DNA"/>
</dbReference>
<dbReference type="Pfam" id="PF00510">
    <property type="entry name" value="COX3"/>
    <property type="match status" value="1"/>
</dbReference>
<evidence type="ECO:0000256" key="7">
    <source>
        <dbReference type="ARBA" id="ARBA00023136"/>
    </source>
</evidence>
<evidence type="ECO:0000256" key="3">
    <source>
        <dbReference type="ARBA" id="ARBA00015944"/>
    </source>
</evidence>
<gene>
    <name evidence="11" type="primary">COX3</name>
</gene>
<dbReference type="PROSITE" id="PS50253">
    <property type="entry name" value="COX3"/>
    <property type="match status" value="1"/>
</dbReference>
<dbReference type="PROSITE" id="PS51257">
    <property type="entry name" value="PROKAR_LIPOPROTEIN"/>
    <property type="match status" value="1"/>
</dbReference>
<dbReference type="CTD" id="4514"/>
<feature type="transmembrane region" description="Helical" evidence="9">
    <location>
        <begin position="196"/>
        <end position="221"/>
    </location>
</feature>
<dbReference type="InterPro" id="IPR013833">
    <property type="entry name" value="Cyt_c_oxidase_su3_a-hlx"/>
</dbReference>
<evidence type="ECO:0000256" key="2">
    <source>
        <dbReference type="ARBA" id="ARBA00010581"/>
    </source>
</evidence>
<dbReference type="InterPro" id="IPR035973">
    <property type="entry name" value="Cyt_c_oxidase_su3-like_sf"/>
</dbReference>
<dbReference type="InterPro" id="IPR000298">
    <property type="entry name" value="Cyt_c_oxidase-like_su3"/>
</dbReference>